<evidence type="ECO:0000313" key="2">
    <source>
        <dbReference type="EMBL" id="MEQ2543633.1"/>
    </source>
</evidence>
<feature type="chain" id="PRO_5045218340" description="Alpha-L-rhamnosidase six-hairpin glycosidase domain-containing protein" evidence="1">
    <location>
        <begin position="18"/>
        <end position="943"/>
    </location>
</feature>
<evidence type="ECO:0000313" key="3">
    <source>
        <dbReference type="Proteomes" id="UP001460202"/>
    </source>
</evidence>
<feature type="signal peptide" evidence="1">
    <location>
        <begin position="1"/>
        <end position="17"/>
    </location>
</feature>
<evidence type="ECO:0000256" key="1">
    <source>
        <dbReference type="SAM" id="SignalP"/>
    </source>
</evidence>
<dbReference type="EMBL" id="JBBMFL010000001">
    <property type="protein sequence ID" value="MEQ2543633.1"/>
    <property type="molecule type" value="Genomic_DNA"/>
</dbReference>
<protein>
    <recommendedName>
        <fullName evidence="4">Alpha-L-rhamnosidase six-hairpin glycosidase domain-containing protein</fullName>
    </recommendedName>
</protein>
<evidence type="ECO:0008006" key="4">
    <source>
        <dbReference type="Google" id="ProtNLM"/>
    </source>
</evidence>
<dbReference type="RefSeq" id="WP_278963298.1">
    <property type="nucleotide sequence ID" value="NZ_JBBMFL010000001.1"/>
</dbReference>
<dbReference type="PROSITE" id="PS51257">
    <property type="entry name" value="PROKAR_LIPOPROTEIN"/>
    <property type="match status" value="1"/>
</dbReference>
<dbReference type="SUPFAM" id="SSF48208">
    <property type="entry name" value="Six-hairpin glycosidases"/>
    <property type="match status" value="1"/>
</dbReference>
<proteinExistence type="predicted"/>
<keyword evidence="3" id="KW-1185">Reference proteome</keyword>
<accession>A0ABV1GU10</accession>
<gene>
    <name evidence="2" type="ORF">WMO46_01535</name>
</gene>
<reference evidence="2 3" key="1">
    <citation type="submission" date="2024-03" db="EMBL/GenBank/DDBJ databases">
        <title>Human intestinal bacterial collection.</title>
        <authorList>
            <person name="Pauvert C."/>
            <person name="Hitch T.C.A."/>
            <person name="Clavel T."/>
        </authorList>
    </citation>
    <scope>NUCLEOTIDE SEQUENCE [LARGE SCALE GENOMIC DNA]</scope>
    <source>
        <strain evidence="2 3">CLA-KB-H122</strain>
    </source>
</reference>
<sequence>MKYGLMAAALAAILSLAGCGSSIHLPSPDGDVSVAQNSTITFRTEGAKNSYAPVFTIIRTPRDPELKMRPAGIGNVLYNAATWRSENGDARRVERTDDQVGDGFDASILEGAVESRTFSLFNVGENIEMRPSGAVADGTKIRFTYPEHALFALEAELSIDSDSGCPMLSCTLRPKADGWYSVGFTGYEAADTAHVTELWQPMIWQERRFPDRSYATLAFRCPVPSTFVTTDGVSRGIVAHPAEFPFDPLPTAENSRFCVALRTADGKAAPMLFAPVPGGAESKMAAGDTYRFSALLFACKGNTTDAVQRTAERIYAFRDLRRNDISTLNSTIANIIGYTMSRYSWFIDEQKGCAYSTDVPGAVKNVSALNPLEIALLNDNEAVYEKRAYPILEYMLSREKFLFSADSTQRIQYPSRKLDGPCAPISELTTLYNVFQRKDPFLVRLAGLEYSRSRVRNLDVREEGRTWKNALHLYRATLDTVYLNEAMRGADAYIAARIDTPASDFSDPAAGGFFFWTGFAPKWIDLLELYETTGEKRYLEAAHRGARLYTQYIWYCPEVPDANITVNPDGKAPHYAYLKQKGHARMDAPREDAPAWRLSEIGLTPESSGTCTGHRAIFMANYAAWFVRLAHYTGDDFLAVIAKNAIVGRYRNFPGYHINTARTTVYEKENYPLRGHKELGVNSFHYNHIMPHVSLLYDYLVTDALYRSRGAIRFPGEFIEAYAYLQSKFYGHRPGEFYGEQAWLWMPDGLAESSDIELNYVAARGEDALYLAFSNQCGREVVSTVRLDTERLGIDRNTTCKVRLLSPEGSCQDVHGGAFEVTVKPNSLTAVKIEGVRPKVAVQQRLLAVPEAWSKDYAASSDDRVRCMVLNTGKGDCHAYVYFNISDTEYASATAEVNGKRLGSATYPYEFTFPADAGHLEIRTSARKKDGTVTEWETLTLEK</sequence>
<dbReference type="Proteomes" id="UP001460202">
    <property type="component" value="Unassembled WGS sequence"/>
</dbReference>
<name>A0ABV1GU10_9BACT</name>
<dbReference type="InterPro" id="IPR008928">
    <property type="entry name" value="6-hairpin_glycosidase_sf"/>
</dbReference>
<keyword evidence="1" id="KW-0732">Signal</keyword>
<organism evidence="2 3">
    <name type="scientific">Alistipes intestinihominis</name>
    <dbReference type="NCBI Taxonomy" id="3133172"/>
    <lineage>
        <taxon>Bacteria</taxon>
        <taxon>Pseudomonadati</taxon>
        <taxon>Bacteroidota</taxon>
        <taxon>Bacteroidia</taxon>
        <taxon>Bacteroidales</taxon>
        <taxon>Rikenellaceae</taxon>
        <taxon>Alistipes</taxon>
    </lineage>
</organism>
<comment type="caution">
    <text evidence="2">The sequence shown here is derived from an EMBL/GenBank/DDBJ whole genome shotgun (WGS) entry which is preliminary data.</text>
</comment>